<protein>
    <submittedName>
        <fullName evidence="1">Uncharacterized protein</fullName>
    </submittedName>
</protein>
<comment type="caution">
    <text evidence="1">The sequence shown here is derived from an EMBL/GenBank/DDBJ whole genome shotgun (WGS) entry which is preliminary data.</text>
</comment>
<sequence>MASNCTENCSSRNSKALLTTLKNEGKSKGANSLDSFLKNEKVTVDFGAREEYQMTVDEANGHYLAHHFPDLGEASYCCPSIFKYKHPGEPLGSEENNTVGETKKEVTFATLLRERRGELAEEETVEKFFTMLNKYDIPAFVIHGYNWKAQYLNNLKSEERVTQN</sequence>
<evidence type="ECO:0000313" key="2">
    <source>
        <dbReference type="Proteomes" id="UP001152320"/>
    </source>
</evidence>
<keyword evidence="2" id="KW-1185">Reference proteome</keyword>
<dbReference type="EMBL" id="JAIZAY010000001">
    <property type="protein sequence ID" value="KAJ8051110.1"/>
    <property type="molecule type" value="Genomic_DNA"/>
</dbReference>
<accession>A0A9Q1CU91</accession>
<dbReference type="AlphaFoldDB" id="A0A9Q1CU91"/>
<dbReference type="Proteomes" id="UP001152320">
    <property type="component" value="Chromosome 1"/>
</dbReference>
<gene>
    <name evidence="1" type="ORF">HOLleu_04558</name>
</gene>
<reference evidence="1" key="1">
    <citation type="submission" date="2021-10" db="EMBL/GenBank/DDBJ databases">
        <title>Tropical sea cucumber genome reveals ecological adaptation and Cuvierian tubules defense mechanism.</title>
        <authorList>
            <person name="Chen T."/>
        </authorList>
    </citation>
    <scope>NUCLEOTIDE SEQUENCE</scope>
    <source>
        <strain evidence="1">Nanhai2018</strain>
        <tissue evidence="1">Muscle</tissue>
    </source>
</reference>
<organism evidence="1 2">
    <name type="scientific">Holothuria leucospilota</name>
    <name type="common">Black long sea cucumber</name>
    <name type="synonym">Mertensiothuria leucospilota</name>
    <dbReference type="NCBI Taxonomy" id="206669"/>
    <lineage>
        <taxon>Eukaryota</taxon>
        <taxon>Metazoa</taxon>
        <taxon>Echinodermata</taxon>
        <taxon>Eleutherozoa</taxon>
        <taxon>Echinozoa</taxon>
        <taxon>Holothuroidea</taxon>
        <taxon>Aspidochirotacea</taxon>
        <taxon>Aspidochirotida</taxon>
        <taxon>Holothuriidae</taxon>
        <taxon>Holothuria</taxon>
    </lineage>
</organism>
<evidence type="ECO:0000313" key="1">
    <source>
        <dbReference type="EMBL" id="KAJ8051110.1"/>
    </source>
</evidence>
<name>A0A9Q1CU91_HOLLE</name>
<proteinExistence type="predicted"/>